<dbReference type="RefSeq" id="WP_274840216.1">
    <property type="nucleotide sequence ID" value="NZ_JARCJF010000017.1"/>
</dbReference>
<evidence type="ECO:0000313" key="2">
    <source>
        <dbReference type="EMBL" id="MDE4167991.1"/>
    </source>
</evidence>
<dbReference type="Proteomes" id="UP001218364">
    <property type="component" value="Unassembled WGS sequence"/>
</dbReference>
<protein>
    <submittedName>
        <fullName evidence="2">HNH endonuclease</fullName>
    </submittedName>
</protein>
<dbReference type="GO" id="GO:0004519">
    <property type="term" value="F:endonuclease activity"/>
    <property type="evidence" value="ECO:0007669"/>
    <property type="project" value="UniProtKB-KW"/>
</dbReference>
<dbReference type="Gene3D" id="1.10.30.50">
    <property type="match status" value="1"/>
</dbReference>
<accession>A0ABD4XF26</accession>
<reference evidence="2 3" key="1">
    <citation type="submission" date="2023-02" db="EMBL/GenBank/DDBJ databases">
        <title>Population genomics of bacteria associated with diatom.</title>
        <authorList>
            <person name="Xie J."/>
            <person name="Wang H."/>
        </authorList>
    </citation>
    <scope>NUCLEOTIDE SEQUENCE [LARGE SCALE GENOMIC DNA]</scope>
    <source>
        <strain evidence="2 3">PT47_8</strain>
    </source>
</reference>
<dbReference type="AlphaFoldDB" id="A0ABD4XF26"/>
<evidence type="ECO:0000256" key="1">
    <source>
        <dbReference type="SAM" id="MobiDB-lite"/>
    </source>
</evidence>
<dbReference type="InterPro" id="IPR003615">
    <property type="entry name" value="HNH_nuc"/>
</dbReference>
<keyword evidence="2" id="KW-0540">Nuclease</keyword>
<feature type="compositionally biased region" description="Basic and acidic residues" evidence="1">
    <location>
        <begin position="28"/>
        <end position="47"/>
    </location>
</feature>
<feature type="region of interest" description="Disordered" evidence="1">
    <location>
        <begin position="28"/>
        <end position="57"/>
    </location>
</feature>
<keyword evidence="2" id="KW-0378">Hydrolase</keyword>
<keyword evidence="2" id="KW-0255">Endonuclease</keyword>
<dbReference type="CDD" id="cd00085">
    <property type="entry name" value="HNHc"/>
    <property type="match status" value="1"/>
</dbReference>
<evidence type="ECO:0000313" key="3">
    <source>
        <dbReference type="Proteomes" id="UP001218364"/>
    </source>
</evidence>
<name>A0ABD4XF26_9RHOB</name>
<organism evidence="2 3">
    <name type="scientific">Phaeobacter gallaeciensis</name>
    <dbReference type="NCBI Taxonomy" id="60890"/>
    <lineage>
        <taxon>Bacteria</taxon>
        <taxon>Pseudomonadati</taxon>
        <taxon>Pseudomonadota</taxon>
        <taxon>Alphaproteobacteria</taxon>
        <taxon>Rhodobacterales</taxon>
        <taxon>Roseobacteraceae</taxon>
        <taxon>Phaeobacter</taxon>
    </lineage>
</organism>
<sequence length="136" mass="15352">MPKKPCAQGGCSRLVEVGTIYCAAHERAEKQNRDRPSEARRRSERPSRKWYASKGWRGKGGRRLTQLDAEPLCRMCPDHSKQLATVADHVVPHRDDYGLFWFGALQSLCKSCHDSKKQRAERRADRVGGLGKSGAF</sequence>
<comment type="caution">
    <text evidence="2">The sequence shown here is derived from an EMBL/GenBank/DDBJ whole genome shotgun (WGS) entry which is preliminary data.</text>
</comment>
<proteinExistence type="predicted"/>
<gene>
    <name evidence="2" type="ORF">PXK24_20055</name>
</gene>
<dbReference type="EMBL" id="JARCJK010000017">
    <property type="protein sequence ID" value="MDE4167991.1"/>
    <property type="molecule type" value="Genomic_DNA"/>
</dbReference>